<feature type="domain" description="Protein kinase" evidence="1">
    <location>
        <begin position="1"/>
        <end position="102"/>
    </location>
</feature>
<comment type="caution">
    <text evidence="2">The sequence shown here is derived from an EMBL/GenBank/DDBJ whole genome shotgun (WGS) entry which is preliminary data.</text>
</comment>
<dbReference type="InterPro" id="IPR001245">
    <property type="entry name" value="Ser-Thr/Tyr_kinase_cat_dom"/>
</dbReference>
<gene>
    <name evidence="2" type="ORF">KIW84_057577</name>
</gene>
<name>A0A9D5AP20_PEA</name>
<dbReference type="Gene3D" id="1.10.510.10">
    <property type="entry name" value="Transferase(Phosphotransferase) domain 1"/>
    <property type="match status" value="1"/>
</dbReference>
<dbReference type="InterPro" id="IPR011009">
    <property type="entry name" value="Kinase-like_dom_sf"/>
</dbReference>
<evidence type="ECO:0000313" key="3">
    <source>
        <dbReference type="Proteomes" id="UP001058974"/>
    </source>
</evidence>
<evidence type="ECO:0000259" key="1">
    <source>
        <dbReference type="PROSITE" id="PS50011"/>
    </source>
</evidence>
<dbReference type="AlphaFoldDB" id="A0A9D5AP20"/>
<dbReference type="GO" id="GO:0016020">
    <property type="term" value="C:membrane"/>
    <property type="evidence" value="ECO:0007669"/>
    <property type="project" value="TreeGrafter"/>
</dbReference>
<dbReference type="GO" id="GO:0005524">
    <property type="term" value="F:ATP binding"/>
    <property type="evidence" value="ECO:0007669"/>
    <property type="project" value="InterPro"/>
</dbReference>
<feature type="non-terminal residue" evidence="2">
    <location>
        <position position="1"/>
    </location>
</feature>
<keyword evidence="2" id="KW-0808">Transferase</keyword>
<keyword evidence="3" id="KW-1185">Reference proteome</keyword>
<dbReference type="InterPro" id="IPR051564">
    <property type="entry name" value="LRR_receptor-like_kinase"/>
</dbReference>
<dbReference type="EMBL" id="JAMSHJ010000005">
    <property type="protein sequence ID" value="KAI5413015.1"/>
    <property type="molecule type" value="Genomic_DNA"/>
</dbReference>
<organism evidence="2 3">
    <name type="scientific">Pisum sativum</name>
    <name type="common">Garden pea</name>
    <name type="synonym">Lathyrus oleraceus</name>
    <dbReference type="NCBI Taxonomy" id="3888"/>
    <lineage>
        <taxon>Eukaryota</taxon>
        <taxon>Viridiplantae</taxon>
        <taxon>Streptophyta</taxon>
        <taxon>Embryophyta</taxon>
        <taxon>Tracheophyta</taxon>
        <taxon>Spermatophyta</taxon>
        <taxon>Magnoliopsida</taxon>
        <taxon>eudicotyledons</taxon>
        <taxon>Gunneridae</taxon>
        <taxon>Pentapetalae</taxon>
        <taxon>rosids</taxon>
        <taxon>fabids</taxon>
        <taxon>Fabales</taxon>
        <taxon>Fabaceae</taxon>
        <taxon>Papilionoideae</taxon>
        <taxon>50 kb inversion clade</taxon>
        <taxon>NPAAA clade</taxon>
        <taxon>Hologalegina</taxon>
        <taxon>IRL clade</taxon>
        <taxon>Fabeae</taxon>
        <taxon>Lathyrus</taxon>
    </lineage>
</organism>
<protein>
    <submittedName>
        <fullName evidence="2">Serine/threonine-protein kinase hsl1, variant 3</fullName>
    </submittedName>
</protein>
<dbReference type="Gramene" id="Psat05G0757700-T3">
    <property type="protein sequence ID" value="KAI5413015.1"/>
    <property type="gene ID" value="KIW84_057577"/>
</dbReference>
<dbReference type="PANTHER" id="PTHR48055:SF2">
    <property type="entry name" value="RECEPTOR-LIKE PROTEIN KINASE 7"/>
    <property type="match status" value="1"/>
</dbReference>
<dbReference type="Proteomes" id="UP001058974">
    <property type="component" value="Chromosome 5"/>
</dbReference>
<proteinExistence type="predicted"/>
<keyword evidence="2" id="KW-0418">Kinase</keyword>
<evidence type="ECO:0000313" key="2">
    <source>
        <dbReference type="EMBL" id="KAI5413015.1"/>
    </source>
</evidence>
<dbReference type="Pfam" id="PF07714">
    <property type="entry name" value="PK_Tyr_Ser-Thr"/>
    <property type="match status" value="1"/>
</dbReference>
<reference evidence="2 3" key="1">
    <citation type="journal article" date="2022" name="Nat. Genet.">
        <title>Improved pea reference genome and pan-genome highlight genomic features and evolutionary characteristics.</title>
        <authorList>
            <person name="Yang T."/>
            <person name="Liu R."/>
            <person name="Luo Y."/>
            <person name="Hu S."/>
            <person name="Wang D."/>
            <person name="Wang C."/>
            <person name="Pandey M.K."/>
            <person name="Ge S."/>
            <person name="Xu Q."/>
            <person name="Li N."/>
            <person name="Li G."/>
            <person name="Huang Y."/>
            <person name="Saxena R.K."/>
            <person name="Ji Y."/>
            <person name="Li M."/>
            <person name="Yan X."/>
            <person name="He Y."/>
            <person name="Liu Y."/>
            <person name="Wang X."/>
            <person name="Xiang C."/>
            <person name="Varshney R.K."/>
            <person name="Ding H."/>
            <person name="Gao S."/>
            <person name="Zong X."/>
        </authorList>
    </citation>
    <scope>NUCLEOTIDE SEQUENCE [LARGE SCALE GENOMIC DNA]</scope>
    <source>
        <strain evidence="2 3">cv. Zhongwan 6</strain>
    </source>
</reference>
<sequence length="125" mass="14271">EYAYTLRVNEKSDIYSFGVVILELVTGKQPIDQEYGEKDLVKWVSSKLNEEELDQVIDQTLDYSKYEEEINKVLKLGILCTSSLPINRPSMRSVVKMLHEVASVAKSSSGRLSPYYHEVVSDNDH</sequence>
<dbReference type="PANTHER" id="PTHR48055">
    <property type="entry name" value="LEUCINE-RICH REPEAT RECEPTOR PROTEIN KINASE EMS1"/>
    <property type="match status" value="1"/>
</dbReference>
<dbReference type="SUPFAM" id="SSF56112">
    <property type="entry name" value="Protein kinase-like (PK-like)"/>
    <property type="match status" value="1"/>
</dbReference>
<dbReference type="GO" id="GO:0004672">
    <property type="term" value="F:protein kinase activity"/>
    <property type="evidence" value="ECO:0007669"/>
    <property type="project" value="InterPro"/>
</dbReference>
<accession>A0A9D5AP20</accession>
<dbReference type="InterPro" id="IPR000719">
    <property type="entry name" value="Prot_kinase_dom"/>
</dbReference>
<dbReference type="PROSITE" id="PS50011">
    <property type="entry name" value="PROTEIN_KINASE_DOM"/>
    <property type="match status" value="1"/>
</dbReference>